<evidence type="ECO:0000313" key="10">
    <source>
        <dbReference type="EMBL" id="CAH1452737.1"/>
    </source>
</evidence>
<accession>A0AAU9PQQ8</accession>
<gene>
    <name evidence="10" type="ORF">LVIROSA_LOCUS38025</name>
</gene>
<keyword evidence="6 8" id="KW-0408">Iron</keyword>
<organism evidence="10 11">
    <name type="scientific">Lactuca virosa</name>
    <dbReference type="NCBI Taxonomy" id="75947"/>
    <lineage>
        <taxon>Eukaryota</taxon>
        <taxon>Viridiplantae</taxon>
        <taxon>Streptophyta</taxon>
        <taxon>Embryophyta</taxon>
        <taxon>Tracheophyta</taxon>
        <taxon>Spermatophyta</taxon>
        <taxon>Magnoliopsida</taxon>
        <taxon>eudicotyledons</taxon>
        <taxon>Gunneridae</taxon>
        <taxon>Pentapetalae</taxon>
        <taxon>asterids</taxon>
        <taxon>campanulids</taxon>
        <taxon>Asterales</taxon>
        <taxon>Asteraceae</taxon>
        <taxon>Cichorioideae</taxon>
        <taxon>Cichorieae</taxon>
        <taxon>Lactucinae</taxon>
        <taxon>Lactuca</taxon>
    </lineage>
</organism>
<dbReference type="PANTHER" id="PTHR47951">
    <property type="entry name" value="OS08G0547900 PROTEIN"/>
    <property type="match status" value="1"/>
</dbReference>
<dbReference type="PRINTS" id="PR00385">
    <property type="entry name" value="P450"/>
</dbReference>
<comment type="caution">
    <text evidence="10">The sequence shown here is derived from an EMBL/GenBank/DDBJ whole genome shotgun (WGS) entry which is preliminary data.</text>
</comment>
<evidence type="ECO:0008006" key="12">
    <source>
        <dbReference type="Google" id="ProtNLM"/>
    </source>
</evidence>
<evidence type="ECO:0000256" key="5">
    <source>
        <dbReference type="ARBA" id="ARBA00023002"/>
    </source>
</evidence>
<dbReference type="GO" id="GO:0005506">
    <property type="term" value="F:iron ion binding"/>
    <property type="evidence" value="ECO:0007669"/>
    <property type="project" value="InterPro"/>
</dbReference>
<proteinExistence type="inferred from homology"/>
<dbReference type="SUPFAM" id="SSF48264">
    <property type="entry name" value="Cytochrome P450"/>
    <property type="match status" value="1"/>
</dbReference>
<keyword evidence="7 9" id="KW-0503">Monooxygenase</keyword>
<evidence type="ECO:0000256" key="2">
    <source>
        <dbReference type="ARBA" id="ARBA00010617"/>
    </source>
</evidence>
<comment type="similarity">
    <text evidence="2 9">Belongs to the cytochrome P450 family.</text>
</comment>
<keyword evidence="11" id="KW-1185">Reference proteome</keyword>
<evidence type="ECO:0000256" key="8">
    <source>
        <dbReference type="PIRSR" id="PIRSR602401-1"/>
    </source>
</evidence>
<comment type="cofactor">
    <cofactor evidence="1 8">
        <name>heme</name>
        <dbReference type="ChEBI" id="CHEBI:30413"/>
    </cofactor>
</comment>
<dbReference type="InterPro" id="IPR001128">
    <property type="entry name" value="Cyt_P450"/>
</dbReference>
<dbReference type="PANTHER" id="PTHR47951:SF7">
    <property type="entry name" value="FLAVONOID 3',5'-HYDROXYLASE-LIKE ISOFORM X1"/>
    <property type="match status" value="1"/>
</dbReference>
<dbReference type="Proteomes" id="UP001157418">
    <property type="component" value="Unassembled WGS sequence"/>
</dbReference>
<dbReference type="Pfam" id="PF00067">
    <property type="entry name" value="p450"/>
    <property type="match status" value="1"/>
</dbReference>
<evidence type="ECO:0000256" key="1">
    <source>
        <dbReference type="ARBA" id="ARBA00001971"/>
    </source>
</evidence>
<evidence type="ECO:0000256" key="7">
    <source>
        <dbReference type="ARBA" id="ARBA00023033"/>
    </source>
</evidence>
<sequence>MVAGSETTTPLIEWAMAEIMQSHYIMKRVQEELAEIIGLDNIVEESNLPKLQYLDATIKETFRLHPVVPLILRRLPRQVCIVGGYTIAKRCTRFLNVWSIHRDPQYWDNLLEFNPGRFLTNKYDFKGRNLNFIPFGSGRRLCPGVPLAEKMQMYILVSLLHSFDWSLPEGEKHDLSENFGITLKKREPLIVVPS</sequence>
<evidence type="ECO:0000256" key="6">
    <source>
        <dbReference type="ARBA" id="ARBA00023004"/>
    </source>
</evidence>
<keyword evidence="3 8" id="KW-0349">Heme</keyword>
<protein>
    <recommendedName>
        <fullName evidence="12">Cytochrome P450</fullName>
    </recommendedName>
</protein>
<evidence type="ECO:0000313" key="11">
    <source>
        <dbReference type="Proteomes" id="UP001157418"/>
    </source>
</evidence>
<evidence type="ECO:0000256" key="3">
    <source>
        <dbReference type="ARBA" id="ARBA00022617"/>
    </source>
</evidence>
<evidence type="ECO:0000256" key="4">
    <source>
        <dbReference type="ARBA" id="ARBA00022723"/>
    </source>
</evidence>
<evidence type="ECO:0000256" key="9">
    <source>
        <dbReference type="RuleBase" id="RU000461"/>
    </source>
</evidence>
<dbReference type="PRINTS" id="PR00463">
    <property type="entry name" value="EP450I"/>
</dbReference>
<keyword evidence="4 8" id="KW-0479">Metal-binding</keyword>
<reference evidence="10 11" key="1">
    <citation type="submission" date="2022-01" db="EMBL/GenBank/DDBJ databases">
        <authorList>
            <person name="Xiong W."/>
            <person name="Schranz E."/>
        </authorList>
    </citation>
    <scope>NUCLEOTIDE SEQUENCE [LARGE SCALE GENOMIC DNA]</scope>
</reference>
<dbReference type="GO" id="GO:0016705">
    <property type="term" value="F:oxidoreductase activity, acting on paired donors, with incorporation or reduction of molecular oxygen"/>
    <property type="evidence" value="ECO:0007669"/>
    <property type="project" value="InterPro"/>
</dbReference>
<dbReference type="EMBL" id="CAKMRJ010005745">
    <property type="protein sequence ID" value="CAH1452737.1"/>
    <property type="molecule type" value="Genomic_DNA"/>
</dbReference>
<dbReference type="PROSITE" id="PS00086">
    <property type="entry name" value="CYTOCHROME_P450"/>
    <property type="match status" value="1"/>
</dbReference>
<dbReference type="AlphaFoldDB" id="A0AAU9PQQ8"/>
<dbReference type="Gene3D" id="1.10.630.10">
    <property type="entry name" value="Cytochrome P450"/>
    <property type="match status" value="1"/>
</dbReference>
<dbReference type="GO" id="GO:0004497">
    <property type="term" value="F:monooxygenase activity"/>
    <property type="evidence" value="ECO:0007669"/>
    <property type="project" value="UniProtKB-KW"/>
</dbReference>
<name>A0AAU9PQQ8_9ASTR</name>
<dbReference type="InterPro" id="IPR002401">
    <property type="entry name" value="Cyt_P450_E_grp-I"/>
</dbReference>
<dbReference type="GO" id="GO:0020037">
    <property type="term" value="F:heme binding"/>
    <property type="evidence" value="ECO:0007669"/>
    <property type="project" value="InterPro"/>
</dbReference>
<dbReference type="InterPro" id="IPR017972">
    <property type="entry name" value="Cyt_P450_CS"/>
</dbReference>
<feature type="binding site" description="axial binding residue" evidence="8">
    <location>
        <position position="142"/>
    </location>
    <ligand>
        <name>heme</name>
        <dbReference type="ChEBI" id="CHEBI:30413"/>
    </ligand>
    <ligandPart>
        <name>Fe</name>
        <dbReference type="ChEBI" id="CHEBI:18248"/>
    </ligandPart>
</feature>
<dbReference type="InterPro" id="IPR036396">
    <property type="entry name" value="Cyt_P450_sf"/>
</dbReference>
<dbReference type="FunFam" id="1.10.630.10:FF:000126">
    <property type="entry name" value="Predicted protein"/>
    <property type="match status" value="1"/>
</dbReference>
<keyword evidence="5 9" id="KW-0560">Oxidoreductase</keyword>